<dbReference type="EC" id="2.4.-.-" evidence="2"/>
<dbReference type="EMBL" id="JBBYHR010000010">
    <property type="protein sequence ID" value="MEL1245880.1"/>
    <property type="molecule type" value="Genomic_DNA"/>
</dbReference>
<dbReference type="Proteomes" id="UP001464555">
    <property type="component" value="Unassembled WGS sequence"/>
</dbReference>
<dbReference type="Gene3D" id="3.40.50.2000">
    <property type="entry name" value="Glycogen Phosphorylase B"/>
    <property type="match status" value="2"/>
</dbReference>
<dbReference type="InterPro" id="IPR001296">
    <property type="entry name" value="Glyco_trans_1"/>
</dbReference>
<accession>A0ABU9I0C4</accession>
<name>A0ABU9I0C4_9FLAO</name>
<sequence length="790" mass="90381">MKTRKSAGKKFQPYNALIEQLAAQNFTYQNPESLPEILVLTTFPPRQCGIATYSQDLIKALNDHYVDSFSIKICALETNDEQHTYEDASIKYILNTSQPESYVELAKAINADDNLKIVLIQHEFGLFHETVKDFNMFVDAVEKPLTVVFHTVLPNPNEEFKANVQHILNRVDSLIVMTHNAADILVRDYIIDREKIAVIPHGTHLVAHTDKNELKRKYGFEGRKVLSTFGLLSSGKSIETTLEALPNVINKAPETLFLIIGKTHPTVALQEGEKYRDSLIAKINELGIQDNVQFINKYVDLPELLEYLQLTDIYVFSSKDPNQAVSGTFAYALSCGCPIISTPIPHAKEVLAGDTGMTFDFGNSEQLSEAINTLLFDVQRRNTMVLNGLHKIIHTAWENSAVDHAKLLERTAGETIRLQYRNPEINLQHIKNMTTDFGMLQFSKLNRPDINTGYTIDDNARALIAMCQHYKSYRDESVLKYINIYLNFIDYCQSKDGKFLNYVDYNTNFTDQNKNENLEDSSGRAMWALGYVVSLGSILPAAVIKKAETMFQRSLSLTKDVYSTRAMAFTIKGLYYFNRYIKNADTEIYVRLFADRLVQMYRHESDGEWKWFEGYLTYANSVLPEALLLSYGITKNEEYKEIAKKSFDFLLSQTFDEKSIQVISNRSWLIKGGERATCGEQPIDVAYTILALRKFHDIFKDEEYLTKMEIAFNWFLGNNRLNQVVYNPCTGGCFDGMEEHNVNLNQGAESTVSYLMARLTITKYFGNPNMTYFRRKQRANKIAALRQLEF</sequence>
<keyword evidence="2" id="KW-0328">Glycosyltransferase</keyword>
<feature type="domain" description="Glycosyl transferase family 1" evidence="1">
    <location>
        <begin position="210"/>
        <end position="387"/>
    </location>
</feature>
<dbReference type="RefSeq" id="WP_341698177.1">
    <property type="nucleotide sequence ID" value="NZ_JBBYHR010000010.1"/>
</dbReference>
<organism evidence="2 3">
    <name type="scientific">Flavobacterium arundinis</name>
    <dbReference type="NCBI Taxonomy" id="3139143"/>
    <lineage>
        <taxon>Bacteria</taxon>
        <taxon>Pseudomonadati</taxon>
        <taxon>Bacteroidota</taxon>
        <taxon>Flavobacteriia</taxon>
        <taxon>Flavobacteriales</taxon>
        <taxon>Flavobacteriaceae</taxon>
        <taxon>Flavobacterium</taxon>
    </lineage>
</organism>
<evidence type="ECO:0000313" key="3">
    <source>
        <dbReference type="Proteomes" id="UP001464555"/>
    </source>
</evidence>
<dbReference type="SUPFAM" id="SSF48208">
    <property type="entry name" value="Six-hairpin glycosidases"/>
    <property type="match status" value="1"/>
</dbReference>
<keyword evidence="2" id="KW-0808">Transferase</keyword>
<dbReference type="Gene3D" id="1.50.10.20">
    <property type="match status" value="1"/>
</dbReference>
<evidence type="ECO:0000313" key="2">
    <source>
        <dbReference type="EMBL" id="MEL1245880.1"/>
    </source>
</evidence>
<dbReference type="PANTHER" id="PTHR12526">
    <property type="entry name" value="GLYCOSYLTRANSFERASE"/>
    <property type="match status" value="1"/>
</dbReference>
<comment type="caution">
    <text evidence="2">The sequence shown here is derived from an EMBL/GenBank/DDBJ whole genome shotgun (WGS) entry which is preliminary data.</text>
</comment>
<proteinExistence type="predicted"/>
<keyword evidence="3" id="KW-1185">Reference proteome</keyword>
<protein>
    <submittedName>
        <fullName evidence="2">Glycosyltransferase</fullName>
        <ecNumber evidence="2">2.4.-.-</ecNumber>
    </submittedName>
</protein>
<gene>
    <name evidence="2" type="ORF">AAEO56_16520</name>
</gene>
<dbReference type="GO" id="GO:0016757">
    <property type="term" value="F:glycosyltransferase activity"/>
    <property type="evidence" value="ECO:0007669"/>
    <property type="project" value="UniProtKB-KW"/>
</dbReference>
<reference evidence="2 3" key="1">
    <citation type="submission" date="2024-04" db="EMBL/GenBank/DDBJ databases">
        <title>Flavobacterium sp. DGU11 16S ribosomal RNA gene Genome sequencing and assembly.</title>
        <authorList>
            <person name="Park S."/>
        </authorList>
    </citation>
    <scope>NUCLEOTIDE SEQUENCE [LARGE SCALE GENOMIC DNA]</scope>
    <source>
        <strain evidence="2 3">DGU11</strain>
    </source>
</reference>
<dbReference type="SUPFAM" id="SSF53756">
    <property type="entry name" value="UDP-Glycosyltransferase/glycogen phosphorylase"/>
    <property type="match status" value="1"/>
</dbReference>
<dbReference type="Pfam" id="PF00534">
    <property type="entry name" value="Glycos_transf_1"/>
    <property type="match status" value="1"/>
</dbReference>
<evidence type="ECO:0000259" key="1">
    <source>
        <dbReference type="Pfam" id="PF00534"/>
    </source>
</evidence>
<dbReference type="PANTHER" id="PTHR12526:SF572">
    <property type="entry name" value="BLL5144 PROTEIN"/>
    <property type="match status" value="1"/>
</dbReference>
<dbReference type="InterPro" id="IPR008928">
    <property type="entry name" value="6-hairpin_glycosidase_sf"/>
</dbReference>